<comment type="caution">
    <text evidence="2">The sequence shown here is derived from an EMBL/GenBank/DDBJ whole genome shotgun (WGS) entry which is preliminary data.</text>
</comment>
<name>A0A1Z5K516_FISSO</name>
<dbReference type="AlphaFoldDB" id="A0A1Z5K516"/>
<dbReference type="Proteomes" id="UP000198406">
    <property type="component" value="Unassembled WGS sequence"/>
</dbReference>
<accession>A0A1Z5K516</accession>
<sequence length="219" mass="24601">MEQSTLKRAATTAEVQDPAVSTCTPSTTAWEQQGVSKRPRLDEYRESTQESDEDEDDTDSKESSRSIANRRTASDNDGSWSFSDSGLSGTEDSRRGQKERRWIVRKDSANPSVSSVITEVSDSEITSTMLGQDDDTVGRHKNHRKGSQSIESVIRNMESWSVTHIRALRRNNVYENNRLSGTGANYRTAVNHAKRDVMRTLRRSSDDNLLRSSSRGLLK</sequence>
<dbReference type="InParanoid" id="A0A1Z5K516"/>
<feature type="compositionally biased region" description="Acidic residues" evidence="1">
    <location>
        <begin position="49"/>
        <end position="59"/>
    </location>
</feature>
<feature type="region of interest" description="Disordered" evidence="1">
    <location>
        <begin position="129"/>
        <end position="148"/>
    </location>
</feature>
<proteinExistence type="predicted"/>
<protein>
    <submittedName>
        <fullName evidence="2">Uncharacterized protein</fullName>
    </submittedName>
</protein>
<evidence type="ECO:0000256" key="1">
    <source>
        <dbReference type="SAM" id="MobiDB-lite"/>
    </source>
</evidence>
<reference evidence="2 3" key="1">
    <citation type="journal article" date="2015" name="Plant Cell">
        <title>Oil accumulation by the oleaginous diatom Fistulifera solaris as revealed by the genome and transcriptome.</title>
        <authorList>
            <person name="Tanaka T."/>
            <person name="Maeda Y."/>
            <person name="Veluchamy A."/>
            <person name="Tanaka M."/>
            <person name="Abida H."/>
            <person name="Marechal E."/>
            <person name="Bowler C."/>
            <person name="Muto M."/>
            <person name="Sunaga Y."/>
            <person name="Tanaka M."/>
            <person name="Yoshino T."/>
            <person name="Taniguchi T."/>
            <person name="Fukuda Y."/>
            <person name="Nemoto M."/>
            <person name="Matsumoto M."/>
            <person name="Wong P.S."/>
            <person name="Aburatani S."/>
            <person name="Fujibuchi W."/>
        </authorList>
    </citation>
    <scope>NUCLEOTIDE SEQUENCE [LARGE SCALE GENOMIC DNA]</scope>
    <source>
        <strain evidence="2 3">JPCC DA0580</strain>
    </source>
</reference>
<feature type="compositionally biased region" description="Basic and acidic residues" evidence="1">
    <location>
        <begin position="39"/>
        <end position="48"/>
    </location>
</feature>
<feature type="region of interest" description="Disordered" evidence="1">
    <location>
        <begin position="1"/>
        <end position="116"/>
    </location>
</feature>
<evidence type="ECO:0000313" key="3">
    <source>
        <dbReference type="Proteomes" id="UP000198406"/>
    </source>
</evidence>
<dbReference type="EMBL" id="BDSP01000153">
    <property type="protein sequence ID" value="GAX21068.1"/>
    <property type="molecule type" value="Genomic_DNA"/>
</dbReference>
<organism evidence="2 3">
    <name type="scientific">Fistulifera solaris</name>
    <name type="common">Oleaginous diatom</name>
    <dbReference type="NCBI Taxonomy" id="1519565"/>
    <lineage>
        <taxon>Eukaryota</taxon>
        <taxon>Sar</taxon>
        <taxon>Stramenopiles</taxon>
        <taxon>Ochrophyta</taxon>
        <taxon>Bacillariophyta</taxon>
        <taxon>Bacillariophyceae</taxon>
        <taxon>Bacillariophycidae</taxon>
        <taxon>Naviculales</taxon>
        <taxon>Naviculaceae</taxon>
        <taxon>Fistulifera</taxon>
    </lineage>
</organism>
<feature type="compositionally biased region" description="Basic and acidic residues" evidence="1">
    <location>
        <begin position="91"/>
        <end position="108"/>
    </location>
</feature>
<gene>
    <name evidence="2" type="ORF">FisN_1Lh258</name>
</gene>
<evidence type="ECO:0000313" key="2">
    <source>
        <dbReference type="EMBL" id="GAX21068.1"/>
    </source>
</evidence>
<feature type="compositionally biased region" description="Polar residues" evidence="1">
    <location>
        <begin position="19"/>
        <end position="35"/>
    </location>
</feature>
<feature type="compositionally biased region" description="Polar residues" evidence="1">
    <location>
        <begin position="65"/>
        <end position="90"/>
    </location>
</feature>
<keyword evidence="3" id="KW-1185">Reference proteome</keyword>